<gene>
    <name evidence="2" type="ORF">GSI_01887</name>
</gene>
<comment type="caution">
    <text evidence="2">The sequence shown here is derived from an EMBL/GenBank/DDBJ whole genome shotgun (WGS) entry which is preliminary data.</text>
</comment>
<feature type="region of interest" description="Disordered" evidence="1">
    <location>
        <begin position="36"/>
        <end position="55"/>
    </location>
</feature>
<protein>
    <submittedName>
        <fullName evidence="2">Uncharacterized protein</fullName>
    </submittedName>
</protein>
<evidence type="ECO:0000313" key="2">
    <source>
        <dbReference type="EMBL" id="PIL36225.1"/>
    </source>
</evidence>
<keyword evidence="3" id="KW-1185">Reference proteome</keyword>
<proteinExistence type="predicted"/>
<accession>A0A2G8SR31</accession>
<dbReference type="Proteomes" id="UP000230002">
    <property type="component" value="Unassembled WGS sequence"/>
</dbReference>
<dbReference type="EMBL" id="AYKW01000002">
    <property type="protein sequence ID" value="PIL36225.1"/>
    <property type="molecule type" value="Genomic_DNA"/>
</dbReference>
<organism evidence="2 3">
    <name type="scientific">Ganoderma sinense ZZ0214-1</name>
    <dbReference type="NCBI Taxonomy" id="1077348"/>
    <lineage>
        <taxon>Eukaryota</taxon>
        <taxon>Fungi</taxon>
        <taxon>Dikarya</taxon>
        <taxon>Basidiomycota</taxon>
        <taxon>Agaricomycotina</taxon>
        <taxon>Agaricomycetes</taxon>
        <taxon>Polyporales</taxon>
        <taxon>Polyporaceae</taxon>
        <taxon>Ganoderma</taxon>
    </lineage>
</organism>
<evidence type="ECO:0000256" key="1">
    <source>
        <dbReference type="SAM" id="MobiDB-lite"/>
    </source>
</evidence>
<sequence>MGPRPCASRASGLPEGPTFAASSAASGQAAVTASLSAARRPGPGAGSRAADASPQLPRCGRVAAGAEKALVRMVIAKLGAASESSRQDPHLPPRLNGIRRVAPTSHALCTSCPSRTTAVWATRAPAAPLGCADCLLGLYFAERTWRALGCCRVRVKL</sequence>
<name>A0A2G8SR31_9APHY</name>
<dbReference type="AlphaFoldDB" id="A0A2G8SR31"/>
<evidence type="ECO:0000313" key="3">
    <source>
        <dbReference type="Proteomes" id="UP000230002"/>
    </source>
</evidence>
<reference evidence="2 3" key="1">
    <citation type="journal article" date="2015" name="Sci. Rep.">
        <title>Chromosome-level genome map provides insights into diverse defense mechanisms in the medicinal fungus Ganoderma sinense.</title>
        <authorList>
            <person name="Zhu Y."/>
            <person name="Xu J."/>
            <person name="Sun C."/>
            <person name="Zhou S."/>
            <person name="Xu H."/>
            <person name="Nelson D.R."/>
            <person name="Qian J."/>
            <person name="Song J."/>
            <person name="Luo H."/>
            <person name="Xiang L."/>
            <person name="Li Y."/>
            <person name="Xu Z."/>
            <person name="Ji A."/>
            <person name="Wang L."/>
            <person name="Lu S."/>
            <person name="Hayward A."/>
            <person name="Sun W."/>
            <person name="Li X."/>
            <person name="Schwartz D.C."/>
            <person name="Wang Y."/>
            <person name="Chen S."/>
        </authorList>
    </citation>
    <scope>NUCLEOTIDE SEQUENCE [LARGE SCALE GENOMIC DNA]</scope>
    <source>
        <strain evidence="2 3">ZZ0214-1</strain>
    </source>
</reference>
<feature type="region of interest" description="Disordered" evidence="1">
    <location>
        <begin position="1"/>
        <end position="21"/>
    </location>
</feature>